<reference evidence="2 3" key="1">
    <citation type="submission" date="2017-09" db="EMBL/GenBank/DDBJ databases">
        <title>Depth-based differentiation of microbial function through sediment-hosted aquifers and enrichment of novel symbionts in the deep terrestrial subsurface.</title>
        <authorList>
            <person name="Probst A.J."/>
            <person name="Ladd B."/>
            <person name="Jarett J.K."/>
            <person name="Geller-Mcgrath D.E."/>
            <person name="Sieber C.M."/>
            <person name="Emerson J.B."/>
            <person name="Anantharaman K."/>
            <person name="Thomas B.C."/>
            <person name="Malmstrom R."/>
            <person name="Stieglmeier M."/>
            <person name="Klingl A."/>
            <person name="Woyke T."/>
            <person name="Ryan C.M."/>
            <person name="Banfield J.F."/>
        </authorList>
    </citation>
    <scope>NUCLEOTIDE SEQUENCE [LARGE SCALE GENOMIC DNA]</scope>
    <source>
        <strain evidence="2">CG11_big_fil_rev_8_21_14_0_20_46_11</strain>
    </source>
</reference>
<sequence>MTNFYNLTQTEISSAVIVFNLLFSLILLLVVVYVYKKTHQGLSYSPSFVFTLVIVGILGSVIMMVVQNNLFGAFALLGAFSLIRFRTILKETRDIAFVLFALVIGVSVGTNNYSIALISTVVVSLVIILLTRFHIGSRGNMAGFVLTFTAKSNIEIGAIRKILTTEVESFDFLQARSYGDSSHIYAFSVTMKDSLDATRLIEELNKHESITDTAVITGEQTVEY</sequence>
<accession>A0A2H0KEL5</accession>
<keyword evidence="1" id="KW-1133">Transmembrane helix</keyword>
<proteinExistence type="predicted"/>
<gene>
    <name evidence="2" type="ORF">COV91_00955</name>
</gene>
<protein>
    <recommendedName>
        <fullName evidence="4">DUF4956 domain-containing protein</fullName>
    </recommendedName>
</protein>
<dbReference type="Proteomes" id="UP000229342">
    <property type="component" value="Unassembled WGS sequence"/>
</dbReference>
<feature type="transmembrane region" description="Helical" evidence="1">
    <location>
        <begin position="94"/>
        <end position="110"/>
    </location>
</feature>
<name>A0A2H0KEL5_9BACT</name>
<dbReference type="EMBL" id="PCVG01000014">
    <property type="protein sequence ID" value="PIQ69043.1"/>
    <property type="molecule type" value="Genomic_DNA"/>
</dbReference>
<keyword evidence="1" id="KW-0472">Membrane</keyword>
<comment type="caution">
    <text evidence="2">The sequence shown here is derived from an EMBL/GenBank/DDBJ whole genome shotgun (WGS) entry which is preliminary data.</text>
</comment>
<feature type="transmembrane region" description="Helical" evidence="1">
    <location>
        <begin position="47"/>
        <end position="64"/>
    </location>
</feature>
<feature type="transmembrane region" description="Helical" evidence="1">
    <location>
        <begin position="12"/>
        <end position="35"/>
    </location>
</feature>
<dbReference type="InterPro" id="IPR032531">
    <property type="entry name" value="DUF4956"/>
</dbReference>
<dbReference type="AlphaFoldDB" id="A0A2H0KEL5"/>
<evidence type="ECO:0000313" key="3">
    <source>
        <dbReference type="Proteomes" id="UP000229342"/>
    </source>
</evidence>
<organism evidence="2 3">
    <name type="scientific">Candidatus Taylorbacteria bacterium CG11_big_fil_rev_8_21_14_0_20_46_11</name>
    <dbReference type="NCBI Taxonomy" id="1975025"/>
    <lineage>
        <taxon>Bacteria</taxon>
        <taxon>Candidatus Tayloriibacteriota</taxon>
    </lineage>
</organism>
<evidence type="ECO:0000313" key="2">
    <source>
        <dbReference type="EMBL" id="PIQ69043.1"/>
    </source>
</evidence>
<evidence type="ECO:0000256" key="1">
    <source>
        <dbReference type="SAM" id="Phobius"/>
    </source>
</evidence>
<feature type="transmembrane region" description="Helical" evidence="1">
    <location>
        <begin position="116"/>
        <end position="135"/>
    </location>
</feature>
<keyword evidence="1" id="KW-0812">Transmembrane</keyword>
<evidence type="ECO:0008006" key="4">
    <source>
        <dbReference type="Google" id="ProtNLM"/>
    </source>
</evidence>
<dbReference type="Pfam" id="PF16316">
    <property type="entry name" value="DUF4956"/>
    <property type="match status" value="1"/>
</dbReference>